<feature type="transmembrane region" description="Helical" evidence="8">
    <location>
        <begin position="16"/>
        <end position="34"/>
    </location>
</feature>
<feature type="transmembrane region" description="Helical" evidence="8">
    <location>
        <begin position="116"/>
        <end position="135"/>
    </location>
</feature>
<evidence type="ECO:0000256" key="3">
    <source>
        <dbReference type="ARBA" id="ARBA00022448"/>
    </source>
</evidence>
<comment type="function">
    <text evidence="8">Uptake of L-lactate across the membrane. Can also transport D-lactate and glycolate.</text>
</comment>
<feature type="compositionally biased region" description="Low complexity" evidence="9">
    <location>
        <begin position="329"/>
        <end position="339"/>
    </location>
</feature>
<keyword evidence="3 8" id="KW-0813">Transport</keyword>
<keyword evidence="11" id="KW-1185">Reference proteome</keyword>
<evidence type="ECO:0000256" key="8">
    <source>
        <dbReference type="RuleBase" id="RU365092"/>
    </source>
</evidence>
<accession>A0A8J3FQV3</accession>
<comment type="similarity">
    <text evidence="2 8">Belongs to the lactate permease family.</text>
</comment>
<feature type="transmembrane region" description="Helical" evidence="8">
    <location>
        <begin position="41"/>
        <end position="62"/>
    </location>
</feature>
<dbReference type="GO" id="GO:0015295">
    <property type="term" value="F:solute:proton symporter activity"/>
    <property type="evidence" value="ECO:0007669"/>
    <property type="project" value="TreeGrafter"/>
</dbReference>
<dbReference type="AlphaFoldDB" id="A0A8J3FQV3"/>
<feature type="transmembrane region" description="Helical" evidence="8">
    <location>
        <begin position="141"/>
        <end position="163"/>
    </location>
</feature>
<feature type="transmembrane region" description="Helical" evidence="8">
    <location>
        <begin position="602"/>
        <end position="624"/>
    </location>
</feature>
<keyword evidence="6 8" id="KW-1133">Transmembrane helix</keyword>
<sequence length="628" mass="64368">MADQFTITTDPVGDSVALSALFAVLPLLTLFVLLGVVRMRAWLAGVISLAVALIVAIALYAMPVGQALLSATEGAAFGFFPILWIVLNAVWVYNLTVVSGHFDVLRRSMARISPDMRIQAIIVAFCFGALLEALAGFGTPVAVTVVMLMALGFPPIRAAAVALVANTAPVAFGALATPITTLGTVTSGAADDPRLNTETLGAMVGRQTPLLAVVVPLVLVMVIDGRRGVRQTWPAAVVAGVVFAVGQFLASNYVSVPLTDIVAALLSAAAVVVLLRIWQPAESPDLRSADDEVAVATGRGDEDATVRAAAGTGTGTGPAGEEPAVRARAGGSDPDAPGDPGTGPPAGDARHGEARNVPGEPPLARTHGSVAALEQHDSGAQVVRAYAPYLIIIVIFSLANIPAIKSALGEEPWSVSFGWPGLHVSGADGEPLSSTTFTFGWLAAAGTLMILAGIITAAVLRVGPGSAVRAYGRTYAELRHAIVTVMAVLALAYVMNQSGQTNTLGAFLATTGGFFVFLSSILGWIGVAVTGSDTSANALFGALQVQTAARAGLDPVLLAAANSSGGVLGKMISPQNLAIAASAVGMAGREGDIFRRVVRWSLVLLLIMCVLVTLQGTPVLGWMVPETP</sequence>
<evidence type="ECO:0000256" key="9">
    <source>
        <dbReference type="SAM" id="MobiDB-lite"/>
    </source>
</evidence>
<feature type="region of interest" description="Disordered" evidence="9">
    <location>
        <begin position="286"/>
        <end position="370"/>
    </location>
</feature>
<evidence type="ECO:0000256" key="7">
    <source>
        <dbReference type="ARBA" id="ARBA00023136"/>
    </source>
</evidence>
<comment type="caution">
    <text evidence="10">The sequence shown here is derived from an EMBL/GenBank/DDBJ whole genome shotgun (WGS) entry which is preliminary data.</text>
</comment>
<dbReference type="GO" id="GO:0005886">
    <property type="term" value="C:plasma membrane"/>
    <property type="evidence" value="ECO:0007669"/>
    <property type="project" value="UniProtKB-SubCell"/>
</dbReference>
<evidence type="ECO:0000313" key="10">
    <source>
        <dbReference type="EMBL" id="GGL01095.1"/>
    </source>
</evidence>
<feature type="transmembrane region" description="Helical" evidence="8">
    <location>
        <begin position="170"/>
        <end position="190"/>
    </location>
</feature>
<protein>
    <recommendedName>
        <fullName evidence="8">L-lactate permease</fullName>
    </recommendedName>
</protein>
<feature type="transmembrane region" description="Helical" evidence="8">
    <location>
        <begin position="235"/>
        <end position="255"/>
    </location>
</feature>
<evidence type="ECO:0000256" key="1">
    <source>
        <dbReference type="ARBA" id="ARBA00004651"/>
    </source>
</evidence>
<feature type="transmembrane region" description="Helical" evidence="8">
    <location>
        <begin position="386"/>
        <end position="404"/>
    </location>
</feature>
<feature type="transmembrane region" description="Helical" evidence="8">
    <location>
        <begin position="475"/>
        <end position="495"/>
    </location>
</feature>
<keyword evidence="7 8" id="KW-0472">Membrane</keyword>
<name>A0A8J3FQV3_9ACTN</name>
<comment type="subcellular location">
    <subcellularLocation>
        <location evidence="1 8">Cell membrane</location>
        <topology evidence="1 8">Multi-pass membrane protein</topology>
    </subcellularLocation>
</comment>
<feature type="transmembrane region" description="Helical" evidence="8">
    <location>
        <begin position="74"/>
        <end position="95"/>
    </location>
</feature>
<dbReference type="PANTHER" id="PTHR30003">
    <property type="entry name" value="L-LACTATE PERMEASE"/>
    <property type="match status" value="1"/>
</dbReference>
<dbReference type="PANTHER" id="PTHR30003:SF0">
    <property type="entry name" value="GLYCOLATE PERMEASE GLCA-RELATED"/>
    <property type="match status" value="1"/>
</dbReference>
<feature type="transmembrane region" description="Helical" evidence="8">
    <location>
        <begin position="439"/>
        <end position="463"/>
    </location>
</feature>
<evidence type="ECO:0000256" key="6">
    <source>
        <dbReference type="ARBA" id="ARBA00022989"/>
    </source>
</evidence>
<dbReference type="GO" id="GO:0015129">
    <property type="term" value="F:lactate transmembrane transporter activity"/>
    <property type="evidence" value="ECO:0007669"/>
    <property type="project" value="UniProtKB-UniRule"/>
</dbReference>
<feature type="transmembrane region" description="Helical" evidence="8">
    <location>
        <begin position="202"/>
        <end position="223"/>
    </location>
</feature>
<evidence type="ECO:0000256" key="2">
    <source>
        <dbReference type="ARBA" id="ARBA00010100"/>
    </source>
</evidence>
<dbReference type="Pfam" id="PF02652">
    <property type="entry name" value="Lactate_perm"/>
    <property type="match status" value="2"/>
</dbReference>
<evidence type="ECO:0000256" key="4">
    <source>
        <dbReference type="ARBA" id="ARBA00022475"/>
    </source>
</evidence>
<evidence type="ECO:0000313" key="11">
    <source>
        <dbReference type="Proteomes" id="UP000656042"/>
    </source>
</evidence>
<feature type="transmembrane region" description="Helical" evidence="8">
    <location>
        <begin position="261"/>
        <end position="278"/>
    </location>
</feature>
<feature type="transmembrane region" description="Helical" evidence="8">
    <location>
        <begin position="507"/>
        <end position="529"/>
    </location>
</feature>
<dbReference type="EMBL" id="BMMX01000018">
    <property type="protein sequence ID" value="GGL01095.1"/>
    <property type="molecule type" value="Genomic_DNA"/>
</dbReference>
<dbReference type="Proteomes" id="UP000656042">
    <property type="component" value="Unassembled WGS sequence"/>
</dbReference>
<reference evidence="10" key="1">
    <citation type="journal article" date="2014" name="Int. J. Syst. Evol. Microbiol.">
        <title>Complete genome sequence of Corynebacterium casei LMG S-19264T (=DSM 44701T), isolated from a smear-ripened cheese.</title>
        <authorList>
            <consortium name="US DOE Joint Genome Institute (JGI-PGF)"/>
            <person name="Walter F."/>
            <person name="Albersmeier A."/>
            <person name="Kalinowski J."/>
            <person name="Ruckert C."/>
        </authorList>
    </citation>
    <scope>NUCLEOTIDE SEQUENCE</scope>
    <source>
        <strain evidence="10">CGMCC 4.7299</strain>
    </source>
</reference>
<evidence type="ECO:0000256" key="5">
    <source>
        <dbReference type="ARBA" id="ARBA00022692"/>
    </source>
</evidence>
<gene>
    <name evidence="10" type="ORF">GCM10012284_39550</name>
</gene>
<keyword evidence="4 8" id="KW-1003">Cell membrane</keyword>
<reference evidence="10" key="2">
    <citation type="submission" date="2020-09" db="EMBL/GenBank/DDBJ databases">
        <authorList>
            <person name="Sun Q."/>
            <person name="Zhou Y."/>
        </authorList>
    </citation>
    <scope>NUCLEOTIDE SEQUENCE</scope>
    <source>
        <strain evidence="10">CGMCC 4.7299</strain>
    </source>
</reference>
<dbReference type="InterPro" id="IPR003804">
    <property type="entry name" value="Lactate_perm"/>
</dbReference>
<proteinExistence type="inferred from homology"/>
<organism evidence="10 11">
    <name type="scientific">Mangrovihabitans endophyticus</name>
    <dbReference type="NCBI Taxonomy" id="1751298"/>
    <lineage>
        <taxon>Bacteria</taxon>
        <taxon>Bacillati</taxon>
        <taxon>Actinomycetota</taxon>
        <taxon>Actinomycetes</taxon>
        <taxon>Micromonosporales</taxon>
        <taxon>Micromonosporaceae</taxon>
        <taxon>Mangrovihabitans</taxon>
    </lineage>
</organism>
<keyword evidence="5 8" id="KW-0812">Transmembrane</keyword>